<evidence type="ECO:0000313" key="3">
    <source>
        <dbReference type="EMBL" id="KAK5061354.1"/>
    </source>
</evidence>
<accession>A0AAV9NPZ2</accession>
<dbReference type="GeneID" id="89976061"/>
<sequence>MAGVARRARVSLTSDRGKPKREKAGSPRKVRLHPPRGRKIQYSPSIVQTEKSSVTASSASSPVARSRIVDRTDLADSLQLLNSLFVRNKNQHRNQLWWKPFCLLRNATRKFVSLQTRETELQNPAPVNATAPVSAAKDFRRRFELEAQVRREREIVGEWIREVLCPRCYVVFSGVVADTQFANLGVVLMGVLSEIAGVVGLPRSRTAETDERESLMQHAQATKKQARTLTAHSLHVTGPDRGNLVERVYDSDDLGEVVERQKDSPQGKGSTTRGHTDDDTWLPPLSAAAEAVVDEGTRLGTAIDQWPKDDSQSQDDDAEMVEESADGSAASKPKNSAPKNKGTARPVLQDQLTKASTRSSQSTPTASPPPLSSKPNNNDPTILSSTPKSQPAAVKASAPTPTVKANVLKKHKRPSEQNSPYLPEKNVGQSTEKRSDSKSMGKKIKKKRNAIDDMFAGFG</sequence>
<dbReference type="Proteomes" id="UP001358417">
    <property type="component" value="Unassembled WGS sequence"/>
</dbReference>
<dbReference type="GO" id="GO:0000466">
    <property type="term" value="P:maturation of 5.8S rRNA from tricistronic rRNA transcript (SSU-rRNA, 5.8S rRNA, LSU-rRNA)"/>
    <property type="evidence" value="ECO:0007669"/>
    <property type="project" value="TreeGrafter"/>
</dbReference>
<proteinExistence type="predicted"/>
<organism evidence="3 4">
    <name type="scientific">Exophiala bonariae</name>
    <dbReference type="NCBI Taxonomy" id="1690606"/>
    <lineage>
        <taxon>Eukaryota</taxon>
        <taxon>Fungi</taxon>
        <taxon>Dikarya</taxon>
        <taxon>Ascomycota</taxon>
        <taxon>Pezizomycotina</taxon>
        <taxon>Eurotiomycetes</taxon>
        <taxon>Chaetothyriomycetidae</taxon>
        <taxon>Chaetothyriales</taxon>
        <taxon>Herpotrichiellaceae</taxon>
        <taxon>Exophiala</taxon>
    </lineage>
</organism>
<feature type="compositionally biased region" description="Basic residues" evidence="1">
    <location>
        <begin position="18"/>
        <end position="39"/>
    </location>
</feature>
<evidence type="ECO:0000259" key="2">
    <source>
        <dbReference type="Pfam" id="PF20945"/>
    </source>
</evidence>
<feature type="region of interest" description="Disordered" evidence="1">
    <location>
        <begin position="1"/>
        <end position="62"/>
    </location>
</feature>
<feature type="compositionally biased region" description="Acidic residues" evidence="1">
    <location>
        <begin position="312"/>
        <end position="325"/>
    </location>
</feature>
<dbReference type="CDD" id="cd22573">
    <property type="entry name" value="RMP1_RBD"/>
    <property type="match status" value="1"/>
</dbReference>
<feature type="region of interest" description="Disordered" evidence="1">
    <location>
        <begin position="300"/>
        <end position="459"/>
    </location>
</feature>
<feature type="compositionally biased region" description="Low complexity" evidence="1">
    <location>
        <begin position="356"/>
        <end position="365"/>
    </location>
</feature>
<dbReference type="InterPro" id="IPR047205">
    <property type="entry name" value="RMP1"/>
</dbReference>
<reference evidence="3 4" key="1">
    <citation type="submission" date="2023-08" db="EMBL/GenBank/DDBJ databases">
        <title>Black Yeasts Isolated from many extreme environments.</title>
        <authorList>
            <person name="Coleine C."/>
            <person name="Stajich J.E."/>
            <person name="Selbmann L."/>
        </authorList>
    </citation>
    <scope>NUCLEOTIDE SEQUENCE [LARGE SCALE GENOMIC DNA]</scope>
    <source>
        <strain evidence="3 4">CCFEE 5792</strain>
    </source>
</reference>
<dbReference type="Pfam" id="PF20945">
    <property type="entry name" value="RMP1"/>
    <property type="match status" value="1"/>
</dbReference>
<feature type="domain" description="RNase MRP protein 1 RNA binding" evidence="2">
    <location>
        <begin position="80"/>
        <end position="193"/>
    </location>
</feature>
<dbReference type="EMBL" id="JAVRRD010000003">
    <property type="protein sequence ID" value="KAK5061354.1"/>
    <property type="molecule type" value="Genomic_DNA"/>
</dbReference>
<comment type="caution">
    <text evidence="3">The sequence shown here is derived from an EMBL/GenBank/DDBJ whole genome shotgun (WGS) entry which is preliminary data.</text>
</comment>
<dbReference type="RefSeq" id="XP_064710451.1">
    <property type="nucleotide sequence ID" value="XM_064851448.1"/>
</dbReference>
<evidence type="ECO:0000256" key="1">
    <source>
        <dbReference type="SAM" id="MobiDB-lite"/>
    </source>
</evidence>
<dbReference type="PANTHER" id="PTHR37792:SF1">
    <property type="entry name" value="RIBONUCLEASE MRP PROTEIN SUBUNIT RMP1"/>
    <property type="match status" value="1"/>
</dbReference>
<protein>
    <recommendedName>
        <fullName evidence="2">RNase MRP protein 1 RNA binding domain-containing protein</fullName>
    </recommendedName>
</protein>
<feature type="compositionally biased region" description="Polar residues" evidence="1">
    <location>
        <begin position="42"/>
        <end position="51"/>
    </location>
</feature>
<dbReference type="PANTHER" id="PTHR37792">
    <property type="entry name" value="RIBONUCLEASE MRP PROTEIN SUBUNIT RMP1"/>
    <property type="match status" value="1"/>
</dbReference>
<keyword evidence="4" id="KW-1185">Reference proteome</keyword>
<dbReference type="GO" id="GO:0000172">
    <property type="term" value="C:ribonuclease MRP complex"/>
    <property type="evidence" value="ECO:0007669"/>
    <property type="project" value="InterPro"/>
</dbReference>
<dbReference type="InterPro" id="IPR047204">
    <property type="entry name" value="RMP1_RBD"/>
</dbReference>
<feature type="compositionally biased region" description="Low complexity" evidence="1">
    <location>
        <begin position="52"/>
        <end position="62"/>
    </location>
</feature>
<evidence type="ECO:0000313" key="4">
    <source>
        <dbReference type="Proteomes" id="UP001358417"/>
    </source>
</evidence>
<dbReference type="GO" id="GO:0042134">
    <property type="term" value="F:rRNA primary transcript binding"/>
    <property type="evidence" value="ECO:0007669"/>
    <property type="project" value="InterPro"/>
</dbReference>
<dbReference type="AlphaFoldDB" id="A0AAV9NPZ2"/>
<gene>
    <name evidence="3" type="ORF">LTR84_007896</name>
</gene>
<dbReference type="GO" id="GO:0000294">
    <property type="term" value="P:nuclear-transcribed mRNA catabolic process, RNase MRP-dependent"/>
    <property type="evidence" value="ECO:0007669"/>
    <property type="project" value="TreeGrafter"/>
</dbReference>
<feature type="region of interest" description="Disordered" evidence="1">
    <location>
        <begin position="257"/>
        <end position="282"/>
    </location>
</feature>
<name>A0AAV9NPZ2_9EURO</name>